<reference evidence="2 3" key="1">
    <citation type="journal article" date="2010" name="Cell">
        <title>The genome of Naegleria gruberi illuminates early eukaryotic versatility.</title>
        <authorList>
            <person name="Fritz-Laylin L.K."/>
            <person name="Prochnik S.E."/>
            <person name="Ginger M.L."/>
            <person name="Dacks J.B."/>
            <person name="Carpenter M.L."/>
            <person name="Field M.C."/>
            <person name="Kuo A."/>
            <person name="Paredez A."/>
            <person name="Chapman J."/>
            <person name="Pham J."/>
            <person name="Shu S."/>
            <person name="Neupane R."/>
            <person name="Cipriano M."/>
            <person name="Mancuso J."/>
            <person name="Tu H."/>
            <person name="Salamov A."/>
            <person name="Lindquist E."/>
            <person name="Shapiro H."/>
            <person name="Lucas S."/>
            <person name="Grigoriev I.V."/>
            <person name="Cande W.Z."/>
            <person name="Fulton C."/>
            <person name="Rokhsar D.S."/>
            <person name="Dawson S.C."/>
        </authorList>
    </citation>
    <scope>NUCLEOTIDE SEQUENCE [LARGE SCALE GENOMIC DNA]</scope>
    <source>
        <strain evidence="2 3">NEG-M</strain>
    </source>
</reference>
<dbReference type="InterPro" id="IPR011009">
    <property type="entry name" value="Kinase-like_dom_sf"/>
</dbReference>
<accession>D2VAP5</accession>
<dbReference type="AlphaFoldDB" id="D2VAP5"/>
<dbReference type="Gene3D" id="3.90.1200.10">
    <property type="match status" value="1"/>
</dbReference>
<keyword evidence="2" id="KW-0418">Kinase</keyword>
<dbReference type="PANTHER" id="PTHR23020:SF41">
    <property type="entry name" value="AMINOGLYCOSIDE PHOSPHOTRANSFERASE DOMAIN-CONTAINING PROTEIN"/>
    <property type="match status" value="1"/>
</dbReference>
<evidence type="ECO:0000256" key="1">
    <source>
        <dbReference type="SAM" id="MobiDB-lite"/>
    </source>
</evidence>
<keyword evidence="3" id="KW-1185">Reference proteome</keyword>
<feature type="region of interest" description="Disordered" evidence="1">
    <location>
        <begin position="1"/>
        <end position="36"/>
    </location>
</feature>
<feature type="compositionally biased region" description="Basic and acidic residues" evidence="1">
    <location>
        <begin position="19"/>
        <end position="31"/>
    </location>
</feature>
<dbReference type="VEuPathDB" id="AmoebaDB:NAEGRDRAFT_57645"/>
<name>D2VAP5_NAEGR</name>
<dbReference type="OrthoDB" id="191037at2759"/>
<dbReference type="EMBL" id="GG738860">
    <property type="protein sequence ID" value="EFC45989.1"/>
    <property type="molecule type" value="Genomic_DNA"/>
</dbReference>
<dbReference type="InParanoid" id="D2VAP5"/>
<dbReference type="RefSeq" id="XP_002678733.1">
    <property type="nucleotide sequence ID" value="XM_002678687.1"/>
</dbReference>
<dbReference type="InterPro" id="IPR052961">
    <property type="entry name" value="Oxido-Kinase-like_Enzymes"/>
</dbReference>
<protein>
    <submittedName>
        <fullName evidence="2">Choline kinase domain-containing protein</fullName>
    </submittedName>
</protein>
<evidence type="ECO:0000313" key="3">
    <source>
        <dbReference type="Proteomes" id="UP000006671"/>
    </source>
</evidence>
<evidence type="ECO:0000313" key="2">
    <source>
        <dbReference type="EMBL" id="EFC45989.1"/>
    </source>
</evidence>
<dbReference type="SUPFAM" id="SSF56112">
    <property type="entry name" value="Protein kinase-like (PK-like)"/>
    <property type="match status" value="1"/>
</dbReference>
<gene>
    <name evidence="2" type="ORF">NAEGRDRAFT_57645</name>
</gene>
<dbReference type="GO" id="GO:0016301">
    <property type="term" value="F:kinase activity"/>
    <property type="evidence" value="ECO:0007669"/>
    <property type="project" value="UniProtKB-KW"/>
</dbReference>
<organism evidence="3">
    <name type="scientific">Naegleria gruberi</name>
    <name type="common">Amoeba</name>
    <dbReference type="NCBI Taxonomy" id="5762"/>
    <lineage>
        <taxon>Eukaryota</taxon>
        <taxon>Discoba</taxon>
        <taxon>Heterolobosea</taxon>
        <taxon>Tetramitia</taxon>
        <taxon>Eutetramitia</taxon>
        <taxon>Vahlkampfiidae</taxon>
        <taxon>Naegleria</taxon>
    </lineage>
</organism>
<dbReference type="OMA" id="NGPERWI"/>
<proteinExistence type="predicted"/>
<dbReference type="KEGG" id="ngr:NAEGRDRAFT_57645"/>
<dbReference type="Pfam" id="PF02958">
    <property type="entry name" value="EcKL"/>
    <property type="match status" value="1"/>
</dbReference>
<dbReference type="PANTHER" id="PTHR23020">
    <property type="entry name" value="UNCHARACTERIZED NUCLEAR HORMONE RECEPTOR-RELATED"/>
    <property type="match status" value="1"/>
</dbReference>
<sequence length="363" mass="41355">MSQPNAEHNSCVEEASSESVDHHHEHGKEGLKAPTPADLTVSSEWFEFILQKKGLLNHNDENHVLNVEMKPLAENRGLCAVMTRLSVTYSDPDCKLPKSFVLKSIPNTEEARAQSSTRGQFREGLFYESDLLEKLDASENHVLYAHGCEKTGEYIILMNDLKNRGERQVGWETGMNTARNAWKVAKERNSKSELFKFSDKLIEIIDKSLELASWENMQKAILEEPFTLCHGDFHASNMFVNVDTLEVSMFDWSEVGVWNPVTDLAQTLISDVKPEIVAQNSKHLVKVYYDELANCGADLTGFSFEDCWNVFCKNGPERWIWLFVVLSSMSVIPDKAIKFWHDNLLSFIESHGDYPIYNLKSIV</sequence>
<keyword evidence="2" id="KW-0808">Transferase</keyword>
<dbReference type="GeneID" id="8859287"/>
<dbReference type="Proteomes" id="UP000006671">
    <property type="component" value="Unassembled WGS sequence"/>
</dbReference>
<dbReference type="InterPro" id="IPR004119">
    <property type="entry name" value="EcKL"/>
</dbReference>